<feature type="transmembrane region" description="Helical" evidence="1">
    <location>
        <begin position="381"/>
        <end position="403"/>
    </location>
</feature>
<keyword evidence="1" id="KW-1133">Transmembrane helix</keyword>
<dbReference type="OrthoDB" id="251424at2"/>
<feature type="transmembrane region" description="Helical" evidence="1">
    <location>
        <begin position="267"/>
        <end position="287"/>
    </location>
</feature>
<feature type="transmembrane region" description="Helical" evidence="1">
    <location>
        <begin position="349"/>
        <end position="369"/>
    </location>
</feature>
<feature type="transmembrane region" description="Helical" evidence="1">
    <location>
        <begin position="236"/>
        <end position="255"/>
    </location>
</feature>
<protein>
    <submittedName>
        <fullName evidence="2">Integral membrane protein</fullName>
    </submittedName>
</protein>
<comment type="caution">
    <text evidence="2">The sequence shown here is derived from an EMBL/GenBank/DDBJ whole genome shotgun (WGS) entry which is preliminary data.</text>
</comment>
<dbReference type="EMBL" id="NIDE01000001">
    <property type="protein sequence ID" value="OWK47016.1"/>
    <property type="molecule type" value="Genomic_DNA"/>
</dbReference>
<keyword evidence="1" id="KW-0472">Membrane</keyword>
<accession>A0A225EAG0</accession>
<evidence type="ECO:0000313" key="3">
    <source>
        <dbReference type="Proteomes" id="UP000214646"/>
    </source>
</evidence>
<name>A0A225EAG0_9BACT</name>
<feature type="transmembrane region" description="Helical" evidence="1">
    <location>
        <begin position="146"/>
        <end position="172"/>
    </location>
</feature>
<keyword evidence="3" id="KW-1185">Reference proteome</keyword>
<organism evidence="2 3">
    <name type="scientific">Fimbriiglobus ruber</name>
    <dbReference type="NCBI Taxonomy" id="1908690"/>
    <lineage>
        <taxon>Bacteria</taxon>
        <taxon>Pseudomonadati</taxon>
        <taxon>Planctomycetota</taxon>
        <taxon>Planctomycetia</taxon>
        <taxon>Gemmatales</taxon>
        <taxon>Gemmataceae</taxon>
        <taxon>Fimbriiglobus</taxon>
    </lineage>
</organism>
<feature type="transmembrane region" description="Helical" evidence="1">
    <location>
        <begin position="109"/>
        <end position="134"/>
    </location>
</feature>
<evidence type="ECO:0000313" key="2">
    <source>
        <dbReference type="EMBL" id="OWK47016.1"/>
    </source>
</evidence>
<feature type="transmembrane region" description="Helical" evidence="1">
    <location>
        <begin position="35"/>
        <end position="55"/>
    </location>
</feature>
<feature type="transmembrane region" description="Helical" evidence="1">
    <location>
        <begin position="412"/>
        <end position="431"/>
    </location>
</feature>
<evidence type="ECO:0000256" key="1">
    <source>
        <dbReference type="SAM" id="Phobius"/>
    </source>
</evidence>
<keyword evidence="1" id="KW-0812">Transmembrane</keyword>
<feature type="transmembrane region" description="Helical" evidence="1">
    <location>
        <begin position="178"/>
        <end position="197"/>
    </location>
</feature>
<dbReference type="RefSeq" id="WP_088252169.1">
    <property type="nucleotide sequence ID" value="NZ_NIDE01000001.1"/>
</dbReference>
<reference evidence="3" key="1">
    <citation type="submission" date="2017-06" db="EMBL/GenBank/DDBJ databases">
        <title>Genome analysis of Fimbriiglobus ruber SP5, the first member of the order Planctomycetales with confirmed chitinolytic capability.</title>
        <authorList>
            <person name="Ravin N.V."/>
            <person name="Rakitin A.L."/>
            <person name="Ivanova A.A."/>
            <person name="Beletsky A.V."/>
            <person name="Kulichevskaya I.S."/>
            <person name="Mardanov A.V."/>
            <person name="Dedysh S.N."/>
        </authorList>
    </citation>
    <scope>NUCLEOTIDE SEQUENCE [LARGE SCALE GENOMIC DNA]</scope>
    <source>
        <strain evidence="3">SP5</strain>
    </source>
</reference>
<proteinExistence type="predicted"/>
<dbReference type="Proteomes" id="UP000214646">
    <property type="component" value="Unassembled WGS sequence"/>
</dbReference>
<sequence>MMLQLRRVRQVYIHSPQLKQAAVATDVASSLLARLGFYTFFAMATLIVLVVGLRLDRADLRVPFEYDYDALMILPMVKSTVETGTHWKTERLGAPGVQELYDYPVADHFHFAFIWALGRLTGSAIVAFNLYYLLTYPLTTLTAMAVLRHFGLSVPSAGCGAVLFAFLPYHYLRGEHHLFLAAYYIVPVTLIVALWLCQGRFPFFRREPDGRYHFAPGGRDAWVTIATAALTGSAGAYYAFFACALYACAGVYGWIVTRNWRAVSATLLAIAAVVFFGAVNNAPAFVYQAENGRNSEVRLRAPEEAEFHGLKLVLALLPVPDHQSRFFSGIRTIYDTPWRIAQNENRDTTFGLVGAAGVLGLISVVVLPVRRGWPLGPLAGLVVFAVLLGTVGGFGSAFSLLVYPQIRGYNRISIYIGFLALFAVVWVLDRFLERHPVSLRWAVLTALTAFGVWDQSARPWFRPEVADKRDEVAARFHADAEFFARIEQTIPGGAVFTLPHLRYPEDYSTPLKGGYEHARGFLHTRTVRWSYGAMKNREVDQWQREVAAAPYPEMLRRLVARGFDGLFIDNSGRATVRLVEITDVLGTHTPRVDHLDGEKVFFDLRPFRDRLRQELGTERFADLCRTEAETVRILWLQGFSESEPHSTEEYCHWGGPAGEVVVVNPTARERKLRLEAVLNTNWEKPADLRILGGNVWNDSFPITVHPAAKTWVIVVPPGRHVVRFRCRAPDDAPATDVRQICFRVALFRATELP</sequence>
<dbReference type="AlphaFoldDB" id="A0A225EAG0"/>
<gene>
    <name evidence="2" type="ORF">FRUB_00715</name>
</gene>